<dbReference type="GeneID" id="28994905"/>
<protein>
    <recommendedName>
        <fullName evidence="4">EXS domain-containing protein</fullName>
    </recommendedName>
</protein>
<accession>A0A167LRH2</accession>
<dbReference type="InParanoid" id="A0A167LRH2"/>
<evidence type="ECO:0000313" key="2">
    <source>
        <dbReference type="EMBL" id="OAD70946.1"/>
    </source>
</evidence>
<keyword evidence="1" id="KW-0472">Membrane</keyword>
<keyword evidence="1" id="KW-1133">Transmembrane helix</keyword>
<organism evidence="2 3">
    <name type="scientific">Phycomyces blakesleeanus (strain ATCC 8743b / DSM 1359 / FGSC 10004 / NBRC 33097 / NRRL 1555)</name>
    <dbReference type="NCBI Taxonomy" id="763407"/>
    <lineage>
        <taxon>Eukaryota</taxon>
        <taxon>Fungi</taxon>
        <taxon>Fungi incertae sedis</taxon>
        <taxon>Mucoromycota</taxon>
        <taxon>Mucoromycotina</taxon>
        <taxon>Mucoromycetes</taxon>
        <taxon>Mucorales</taxon>
        <taxon>Phycomycetaceae</taxon>
        <taxon>Phycomyces</taxon>
    </lineage>
</organism>
<sequence>MRLYRLLTRTIKLEGYTIRYGNLFLTSVYFISAVYEVLRRWAWWLVAATLRRK</sequence>
<evidence type="ECO:0008006" key="4">
    <source>
        <dbReference type="Google" id="ProtNLM"/>
    </source>
</evidence>
<keyword evidence="3" id="KW-1185">Reference proteome</keyword>
<reference evidence="3" key="1">
    <citation type="submission" date="2015-06" db="EMBL/GenBank/DDBJ databases">
        <title>Expansion of signal transduction pathways in fungi by whole-genome duplication.</title>
        <authorList>
            <consortium name="DOE Joint Genome Institute"/>
            <person name="Corrochano L.M."/>
            <person name="Kuo A."/>
            <person name="Marcet-Houben M."/>
            <person name="Polaino S."/>
            <person name="Salamov A."/>
            <person name="Villalobos J.M."/>
            <person name="Alvarez M.I."/>
            <person name="Avalos J."/>
            <person name="Benito E.P."/>
            <person name="Benoit I."/>
            <person name="Burger G."/>
            <person name="Camino L.P."/>
            <person name="Canovas D."/>
            <person name="Cerda-Olmedo E."/>
            <person name="Cheng J.-F."/>
            <person name="Dominguez A."/>
            <person name="Elias M."/>
            <person name="Eslava A.P."/>
            <person name="Glaser F."/>
            <person name="Grimwood J."/>
            <person name="Gutierrez G."/>
            <person name="Heitman J."/>
            <person name="Henrissat B."/>
            <person name="Iturriaga E.A."/>
            <person name="Lang B.F."/>
            <person name="Lavin J.L."/>
            <person name="Lee S."/>
            <person name="Li W."/>
            <person name="Lindquist E."/>
            <person name="Lopez-Garcia S."/>
            <person name="Luque E.M."/>
            <person name="Marcos A.T."/>
            <person name="Martin J."/>
            <person name="McCluskey K."/>
            <person name="Medina H.R."/>
            <person name="Miralles-Duran A."/>
            <person name="Miyazaki A."/>
            <person name="Munoz-Torres E."/>
            <person name="Oguiza J.A."/>
            <person name="Ohm R."/>
            <person name="Olmedo M."/>
            <person name="Orejas M."/>
            <person name="Ortiz-Castellanos L."/>
            <person name="Pisabarro A.G."/>
            <person name="Rodriguez-Romero J."/>
            <person name="Ruiz-Herrera J."/>
            <person name="Ruiz-Vazquez R."/>
            <person name="Sanz C."/>
            <person name="Schackwitz W."/>
            <person name="Schmutz J."/>
            <person name="Shahriari M."/>
            <person name="Shelest E."/>
            <person name="Silva-Franco F."/>
            <person name="Soanes D."/>
            <person name="Syed K."/>
            <person name="Tagua V.G."/>
            <person name="Talbot N.J."/>
            <person name="Thon M."/>
            <person name="De vries R.P."/>
            <person name="Wiebenga A."/>
            <person name="Yadav J.S."/>
            <person name="Braun E.L."/>
            <person name="Baker S."/>
            <person name="Garre V."/>
            <person name="Horwitz B."/>
            <person name="Torres-Martinez S."/>
            <person name="Idnurm A."/>
            <person name="Herrera-Estrella A."/>
            <person name="Gabaldon T."/>
            <person name="Grigoriev I.V."/>
        </authorList>
    </citation>
    <scope>NUCLEOTIDE SEQUENCE [LARGE SCALE GENOMIC DNA]</scope>
    <source>
        <strain evidence="3">NRRL 1555(-)</strain>
    </source>
</reference>
<evidence type="ECO:0000313" key="3">
    <source>
        <dbReference type="Proteomes" id="UP000077315"/>
    </source>
</evidence>
<proteinExistence type="predicted"/>
<gene>
    <name evidence="2" type="ORF">PHYBLDRAFT_159505</name>
</gene>
<dbReference type="AlphaFoldDB" id="A0A167LRH2"/>
<evidence type="ECO:0000256" key="1">
    <source>
        <dbReference type="SAM" id="Phobius"/>
    </source>
</evidence>
<dbReference type="RefSeq" id="XP_018288986.1">
    <property type="nucleotide sequence ID" value="XM_018433999.1"/>
</dbReference>
<dbReference type="Proteomes" id="UP000077315">
    <property type="component" value="Unassembled WGS sequence"/>
</dbReference>
<dbReference type="EMBL" id="KV440987">
    <property type="protein sequence ID" value="OAD70946.1"/>
    <property type="molecule type" value="Genomic_DNA"/>
</dbReference>
<dbReference type="VEuPathDB" id="FungiDB:PHYBLDRAFT_159505"/>
<name>A0A167LRH2_PHYB8</name>
<keyword evidence="1" id="KW-0812">Transmembrane</keyword>
<feature type="transmembrane region" description="Helical" evidence="1">
    <location>
        <begin position="20"/>
        <end position="38"/>
    </location>
</feature>